<dbReference type="PANTHER" id="PTHR43606:SF2">
    <property type="entry name" value="ALKALINE PHOSPHATASE FAMILY PROTEIN (AFU_ORTHOLOGUE AFUA_5G03860)"/>
    <property type="match status" value="1"/>
</dbReference>
<dbReference type="STRING" id="2055.BCM27_11290"/>
<organism evidence="4 5">
    <name type="scientific">Gordonia terrae</name>
    <dbReference type="NCBI Taxonomy" id="2055"/>
    <lineage>
        <taxon>Bacteria</taxon>
        <taxon>Bacillati</taxon>
        <taxon>Actinomycetota</taxon>
        <taxon>Actinomycetes</taxon>
        <taxon>Mycobacteriales</taxon>
        <taxon>Gordoniaceae</taxon>
        <taxon>Gordonia</taxon>
    </lineage>
</organism>
<feature type="domain" description="Phospholipase D N-terminal" evidence="3">
    <location>
        <begin position="43"/>
        <end position="144"/>
    </location>
</feature>
<dbReference type="EMBL" id="PKJC01000001">
    <property type="protein sequence ID" value="PKZ67290.1"/>
    <property type="molecule type" value="Genomic_DNA"/>
</dbReference>
<reference evidence="4 5" key="1">
    <citation type="submission" date="2017-12" db="EMBL/GenBank/DDBJ databases">
        <title>Phylogenetic diversity of female urinary microbiome.</title>
        <authorList>
            <person name="Thomas-White K."/>
            <person name="Wolfe A.J."/>
        </authorList>
    </citation>
    <scope>NUCLEOTIDE SEQUENCE [LARGE SCALE GENOMIC DNA]</scope>
    <source>
        <strain evidence="4 5">UMB0777</strain>
    </source>
</reference>
<dbReference type="InterPro" id="IPR038607">
    <property type="entry name" value="PhoD-like_sf"/>
</dbReference>
<sequence length="552" mass="59559">MTTRRDFLRTGAVVTGTALAAPAVVAHAAPRSPASSSARVFAHGIASGDPLPNAVILWTRITPTPAATPGSGIGPESLVRWEVAGDPGFGTVVASGQTRTSADADHTVKVDVTGLAPRTRYHYRFTVVSGPAAGAVSPVGRTRTAPAAGADVAKIRFGVVSCANWEAGYFAAYRHLAAQPALDAVVHLGDYFYEYETGRYTGKTGTVRAHEPRHEIITLRDYRTRHAQYKTDPDLAALHREQPFICIWDDHESSNDSWSGGAENHQPGEGSWAARRTAALRAYAEWMPIRPAVDTAGRHLFRRLRFGRLLELSMLDLRSYRDLQVSARSAAIDDPARSILGRAQMSWLTNGLTSSETRWKIVGNPVMIAPVLIPPLDPQTTGAVTALLGIPREGIPYNADQWDGYAADRRRLLESLRRDRVDNVVFITGDIHSSWACDIPADPANYPGGGSVATELVGTSITSTNIDDMLNVPANTAGVAVSSAFGATNHHVRWSEFDAHGYSVLTVTPAATQMDWYFVHDKTNPRSGQYYAKSYRVASGTQRVVPAGGPAV</sequence>
<dbReference type="InterPro" id="IPR052900">
    <property type="entry name" value="Phospholipid_Metab_Enz"/>
</dbReference>
<evidence type="ECO:0000259" key="2">
    <source>
        <dbReference type="Pfam" id="PF09423"/>
    </source>
</evidence>
<protein>
    <submittedName>
        <fullName evidence="4">Alkaline phosphatase</fullName>
    </submittedName>
</protein>
<dbReference type="Gene3D" id="3.60.21.70">
    <property type="entry name" value="PhoD-like phosphatase"/>
    <property type="match status" value="1"/>
</dbReference>
<dbReference type="PANTHER" id="PTHR43606">
    <property type="entry name" value="PHOSPHATASE, PUTATIVE (AFU_ORTHOLOGUE AFUA_6G08710)-RELATED"/>
    <property type="match status" value="1"/>
</dbReference>
<name>A0A2I1RDT3_9ACTN</name>
<dbReference type="InterPro" id="IPR029052">
    <property type="entry name" value="Metallo-depent_PP-like"/>
</dbReference>
<accession>A0A2I1RDT3</accession>
<evidence type="ECO:0000259" key="3">
    <source>
        <dbReference type="Pfam" id="PF16655"/>
    </source>
</evidence>
<dbReference type="InterPro" id="IPR006311">
    <property type="entry name" value="TAT_signal"/>
</dbReference>
<evidence type="ECO:0000313" key="4">
    <source>
        <dbReference type="EMBL" id="PKZ67290.1"/>
    </source>
</evidence>
<proteinExistence type="predicted"/>
<dbReference type="Proteomes" id="UP000234662">
    <property type="component" value="Unassembled WGS sequence"/>
</dbReference>
<comment type="caution">
    <text evidence="4">The sequence shown here is derived from an EMBL/GenBank/DDBJ whole genome shotgun (WGS) entry which is preliminary data.</text>
</comment>
<evidence type="ECO:0000313" key="5">
    <source>
        <dbReference type="Proteomes" id="UP000234662"/>
    </source>
</evidence>
<dbReference type="CDD" id="cd07389">
    <property type="entry name" value="MPP_PhoD"/>
    <property type="match status" value="1"/>
</dbReference>
<feature type="signal peptide" evidence="1">
    <location>
        <begin position="1"/>
        <end position="20"/>
    </location>
</feature>
<dbReference type="Pfam" id="PF16655">
    <property type="entry name" value="PhoD_N"/>
    <property type="match status" value="1"/>
</dbReference>
<dbReference type="SUPFAM" id="SSF56300">
    <property type="entry name" value="Metallo-dependent phosphatases"/>
    <property type="match status" value="1"/>
</dbReference>
<dbReference type="AlphaFoldDB" id="A0A2I1RDT3"/>
<dbReference type="InterPro" id="IPR018946">
    <property type="entry name" value="PhoD-like_MPP"/>
</dbReference>
<dbReference type="RefSeq" id="WP_101818725.1">
    <property type="nucleotide sequence ID" value="NZ_PKJC01000001.1"/>
</dbReference>
<dbReference type="InterPro" id="IPR032093">
    <property type="entry name" value="PhoD_N"/>
</dbReference>
<dbReference type="Gene3D" id="2.60.40.380">
    <property type="entry name" value="Purple acid phosphatase-like, N-terminal"/>
    <property type="match status" value="1"/>
</dbReference>
<gene>
    <name evidence="4" type="ORF">CYJ73_00980</name>
</gene>
<keyword evidence="1" id="KW-0732">Signal</keyword>
<dbReference type="PROSITE" id="PS51318">
    <property type="entry name" value="TAT"/>
    <property type="match status" value="1"/>
</dbReference>
<feature type="chain" id="PRO_5039287357" evidence="1">
    <location>
        <begin position="21"/>
        <end position="552"/>
    </location>
</feature>
<evidence type="ECO:0000256" key="1">
    <source>
        <dbReference type="SAM" id="SignalP"/>
    </source>
</evidence>
<feature type="domain" description="PhoD-like phosphatase metallophosphatase" evidence="2">
    <location>
        <begin position="157"/>
        <end position="516"/>
    </location>
</feature>
<dbReference type="Pfam" id="PF09423">
    <property type="entry name" value="PhoD"/>
    <property type="match status" value="1"/>
</dbReference>